<organism evidence="1">
    <name type="scientific">Gordonia amarae</name>
    <dbReference type="NCBI Taxonomy" id="36821"/>
    <lineage>
        <taxon>Bacteria</taxon>
        <taxon>Bacillati</taxon>
        <taxon>Actinomycetota</taxon>
        <taxon>Actinomycetes</taxon>
        <taxon>Mycobacteriales</taxon>
        <taxon>Gordoniaceae</taxon>
        <taxon>Gordonia</taxon>
    </lineage>
</organism>
<dbReference type="AlphaFoldDB" id="A0A857KE93"/>
<evidence type="ECO:0000313" key="1">
    <source>
        <dbReference type="EMBL" id="QHN37970.1"/>
    </source>
</evidence>
<protein>
    <submittedName>
        <fullName evidence="1">DUF3558 domain-containing protein</fullName>
    </submittedName>
</protein>
<gene>
    <name evidence="1" type="ORF">GII30_01125</name>
</gene>
<accession>A0A857KE93</accession>
<dbReference type="RefSeq" id="WP_005192073.1">
    <property type="nucleotide sequence ID" value="NZ_CP045804.1"/>
</dbReference>
<sequence>MAALAVTTLTATACAVHGKPLPTPLGTTSTEIVSVRQTDDLGKRLPFTTQFPNRWSSNNNGTAYEPCTALTTTELADAGVDPQRVKDAALADHQTARGCIWELSDIRNSGISQSVGNKPTFEQRAGDRRWYRASWDVSVDGRRVLVDSRDAYTCMTTVKSGTASVATILTRFWKPPPTAELCAFVIDFTRRTIPKMEPSVPS</sequence>
<name>A0A857KE93_9ACTN</name>
<reference evidence="1" key="1">
    <citation type="journal article" date="2021" name="Nat. Microbiol.">
        <title>Cocultivation of an ultrasmall environmental parasitic bacterium with lytic ability against bacteria associated with wastewater foams.</title>
        <authorList>
            <person name="Batinovic S."/>
            <person name="Rose J.J.A."/>
            <person name="Ratcliffe J."/>
            <person name="Seviour R.J."/>
            <person name="Petrovski S."/>
        </authorList>
    </citation>
    <scope>NUCLEOTIDE SEQUENCE</scope>
    <source>
        <strain evidence="1">CON44</strain>
    </source>
</reference>
<dbReference type="InterPro" id="IPR024520">
    <property type="entry name" value="DUF3558"/>
</dbReference>
<dbReference type="Pfam" id="PF12079">
    <property type="entry name" value="DUF3558"/>
    <property type="match status" value="1"/>
</dbReference>
<dbReference type="EMBL" id="CP045810">
    <property type="protein sequence ID" value="QHN37970.1"/>
    <property type="molecule type" value="Genomic_DNA"/>
</dbReference>
<proteinExistence type="predicted"/>